<dbReference type="Pfam" id="PF08007">
    <property type="entry name" value="JmjC_2"/>
    <property type="match status" value="2"/>
</dbReference>
<comment type="similarity">
    <text evidence="2">Belongs to the ROX family. NO66 subfamily.</text>
</comment>
<gene>
    <name evidence="17" type="ORF">NQ314_021216</name>
</gene>
<evidence type="ECO:0000259" key="16">
    <source>
        <dbReference type="PROSITE" id="PS51184"/>
    </source>
</evidence>
<dbReference type="Gene3D" id="2.60.120.650">
    <property type="entry name" value="Cupin"/>
    <property type="match status" value="2"/>
</dbReference>
<dbReference type="PANTHER" id="PTHR13096">
    <property type="entry name" value="MINA53 MYC INDUCED NUCLEAR ANTIGEN"/>
    <property type="match status" value="1"/>
</dbReference>
<dbReference type="FunFam" id="3.90.930.40:FF:000001">
    <property type="entry name" value="ribosomal oxygenase 1 isoform X1"/>
    <property type="match status" value="1"/>
</dbReference>
<keyword evidence="8 14" id="KW-0408">Iron</keyword>
<accession>A0AAV8WJD9</accession>
<keyword evidence="6 14" id="KW-0223">Dioxygenase</keyword>
<keyword evidence="5" id="KW-0156">Chromatin regulator</keyword>
<evidence type="ECO:0000256" key="3">
    <source>
        <dbReference type="ARBA" id="ARBA00022491"/>
    </source>
</evidence>
<keyword evidence="18" id="KW-1185">Reference proteome</keyword>
<evidence type="ECO:0000256" key="2">
    <source>
        <dbReference type="ARBA" id="ARBA00010309"/>
    </source>
</evidence>
<dbReference type="EC" id="1.14.11.27" evidence="14"/>
<dbReference type="GO" id="GO:0005730">
    <property type="term" value="C:nucleolus"/>
    <property type="evidence" value="ECO:0007669"/>
    <property type="project" value="TreeGrafter"/>
</dbReference>
<evidence type="ECO:0000256" key="5">
    <source>
        <dbReference type="ARBA" id="ARBA00022853"/>
    </source>
</evidence>
<dbReference type="InterPro" id="IPR049043">
    <property type="entry name" value="WHD_RIOX1"/>
</dbReference>
<evidence type="ECO:0000256" key="4">
    <source>
        <dbReference type="ARBA" id="ARBA00022723"/>
    </source>
</evidence>
<dbReference type="SUPFAM" id="SSF51197">
    <property type="entry name" value="Clavaminate synthase-like"/>
    <property type="match status" value="1"/>
</dbReference>
<keyword evidence="7 14" id="KW-0560">Oxidoreductase</keyword>
<keyword evidence="10 14" id="KW-0804">Transcription</keyword>
<evidence type="ECO:0000256" key="15">
    <source>
        <dbReference type="SAM" id="MobiDB-lite"/>
    </source>
</evidence>
<dbReference type="EMBL" id="JANEYF010005896">
    <property type="protein sequence ID" value="KAJ8926428.1"/>
    <property type="molecule type" value="Genomic_DNA"/>
</dbReference>
<dbReference type="GO" id="GO:0140680">
    <property type="term" value="F:histone H3K36me/H3K36me2 demethylase activity"/>
    <property type="evidence" value="ECO:0007669"/>
    <property type="project" value="UniProtKB-EC"/>
</dbReference>
<comment type="catalytic activity">
    <reaction evidence="13 14">
        <text>N(6),N(6)-dimethyl-L-lysyl(36)-[histone H3] + 2 2-oxoglutarate + 2 O2 = L-lysyl(36)-[histone H3] + 2 formaldehyde + 2 succinate + 2 CO2</text>
        <dbReference type="Rhea" id="RHEA:42032"/>
        <dbReference type="Rhea" id="RHEA-COMP:9785"/>
        <dbReference type="Rhea" id="RHEA-COMP:9787"/>
        <dbReference type="ChEBI" id="CHEBI:15379"/>
        <dbReference type="ChEBI" id="CHEBI:16526"/>
        <dbReference type="ChEBI" id="CHEBI:16810"/>
        <dbReference type="ChEBI" id="CHEBI:16842"/>
        <dbReference type="ChEBI" id="CHEBI:29969"/>
        <dbReference type="ChEBI" id="CHEBI:30031"/>
        <dbReference type="ChEBI" id="CHEBI:61976"/>
        <dbReference type="EC" id="1.14.11.27"/>
    </reaction>
</comment>
<evidence type="ECO:0000313" key="18">
    <source>
        <dbReference type="Proteomes" id="UP001162156"/>
    </source>
</evidence>
<dbReference type="PANTHER" id="PTHR13096:SF8">
    <property type="entry name" value="RIBOSOMAL OXYGENASE 1"/>
    <property type="match status" value="1"/>
</dbReference>
<dbReference type="GO" id="GO:0005506">
    <property type="term" value="F:iron ion binding"/>
    <property type="evidence" value="ECO:0007669"/>
    <property type="project" value="UniProtKB-UniRule"/>
</dbReference>
<reference evidence="17" key="1">
    <citation type="journal article" date="2023" name="Insect Mol. Biol.">
        <title>Genome sequencing provides insights into the evolution of gene families encoding plant cell wall-degrading enzymes in longhorned beetles.</title>
        <authorList>
            <person name="Shin N.R."/>
            <person name="Okamura Y."/>
            <person name="Kirsch R."/>
            <person name="Pauchet Y."/>
        </authorList>
    </citation>
    <scope>NUCLEOTIDE SEQUENCE</scope>
    <source>
        <strain evidence="17">RBIC_L_NR</strain>
    </source>
</reference>
<evidence type="ECO:0000256" key="11">
    <source>
        <dbReference type="ARBA" id="ARBA00023242"/>
    </source>
</evidence>
<comment type="subcellular location">
    <subcellularLocation>
        <location evidence="1 14">Nucleus</location>
    </subcellularLocation>
</comment>
<dbReference type="FunFam" id="1.10.10.1500:FF:000001">
    <property type="entry name" value="ribosomal oxygenase 1 isoform X1"/>
    <property type="match status" value="1"/>
</dbReference>
<dbReference type="PROSITE" id="PS51184">
    <property type="entry name" value="JMJC"/>
    <property type="match status" value="1"/>
</dbReference>
<organism evidence="17 18">
    <name type="scientific">Rhamnusium bicolor</name>
    <dbReference type="NCBI Taxonomy" id="1586634"/>
    <lineage>
        <taxon>Eukaryota</taxon>
        <taxon>Metazoa</taxon>
        <taxon>Ecdysozoa</taxon>
        <taxon>Arthropoda</taxon>
        <taxon>Hexapoda</taxon>
        <taxon>Insecta</taxon>
        <taxon>Pterygota</taxon>
        <taxon>Neoptera</taxon>
        <taxon>Endopterygota</taxon>
        <taxon>Coleoptera</taxon>
        <taxon>Polyphaga</taxon>
        <taxon>Cucujiformia</taxon>
        <taxon>Chrysomeloidea</taxon>
        <taxon>Cerambycidae</taxon>
        <taxon>Lepturinae</taxon>
        <taxon>Rhagiini</taxon>
        <taxon>Rhamnusium</taxon>
    </lineage>
</organism>
<feature type="region of interest" description="Disordered" evidence="15">
    <location>
        <begin position="22"/>
        <end position="100"/>
    </location>
</feature>
<evidence type="ECO:0000313" key="17">
    <source>
        <dbReference type="EMBL" id="KAJ8926428.1"/>
    </source>
</evidence>
<evidence type="ECO:0000256" key="6">
    <source>
        <dbReference type="ARBA" id="ARBA00022964"/>
    </source>
</evidence>
<evidence type="ECO:0000256" key="1">
    <source>
        <dbReference type="ARBA" id="ARBA00004123"/>
    </source>
</evidence>
<dbReference type="GO" id="GO:0032453">
    <property type="term" value="F:histone H3K4 demethylase activity"/>
    <property type="evidence" value="ECO:0007669"/>
    <property type="project" value="TreeGrafter"/>
</dbReference>
<comment type="caution">
    <text evidence="17">The sequence shown here is derived from an EMBL/GenBank/DDBJ whole genome shotgun (WGS) entry which is preliminary data.</text>
</comment>
<proteinExistence type="inferred from homology"/>
<evidence type="ECO:0000256" key="9">
    <source>
        <dbReference type="ARBA" id="ARBA00023015"/>
    </source>
</evidence>
<dbReference type="Gene3D" id="1.10.10.1500">
    <property type="entry name" value="JmjC domain-containing ribosomal oxygenase (ROX), dimer domain"/>
    <property type="match status" value="1"/>
</dbReference>
<dbReference type="AlphaFoldDB" id="A0AAV8WJD9"/>
<keyword evidence="11 14" id="KW-0539">Nucleus</keyword>
<feature type="domain" description="JmjC" evidence="16">
    <location>
        <begin position="178"/>
        <end position="349"/>
    </location>
</feature>
<protein>
    <recommendedName>
        <fullName evidence="14">Bifunctional lysine-specific demethylase and histidyl-hydroxylase</fullName>
        <ecNumber evidence="14">1.14.11.27</ecNumber>
    </recommendedName>
</protein>
<feature type="compositionally biased region" description="Basic and acidic residues" evidence="15">
    <location>
        <begin position="41"/>
        <end position="50"/>
    </location>
</feature>
<keyword evidence="3" id="KW-0678">Repressor</keyword>
<dbReference type="Pfam" id="PF21233">
    <property type="entry name" value="WHD_RIOX1"/>
    <property type="match status" value="1"/>
</dbReference>
<comment type="function">
    <text evidence="12">Oxygenase that can act as both a histone lysine demethylase and a ribosomal histidine hydroxylase. Specifically demethylates 'Lys-4' (H3K4me) and 'Lys-36' (H3K36me) of histone H3, thereby playing a central role in histone code.</text>
</comment>
<keyword evidence="4 14" id="KW-0479">Metal-binding</keyword>
<keyword evidence="9 14" id="KW-0805">Transcription regulation</keyword>
<dbReference type="InterPro" id="IPR039994">
    <property type="entry name" value="NO66-like"/>
</dbReference>
<name>A0AAV8WJD9_9CUCU</name>
<evidence type="ECO:0000256" key="8">
    <source>
        <dbReference type="ARBA" id="ARBA00023004"/>
    </source>
</evidence>
<sequence length="561" mass="64255">MSYKDSAPVSAFAVYKKQSKIKAKNKVDEFSPPPVKKKKTLHIDELKTRDSANTQINNKVPKLNGIQKHSKKAKKKTKSNKKHASHKEDDDEPPPLLVPITTNNLVKQNGKAENKVKTKIKKIKSNETDDASVSELFSELNKTDPSPEGLKLFKWLIAPLSPKIFFEKYWECETLFIERNKETYYDHILTTQKLDGIFREFPLYYTKNVDVVSYENGVKEVHNEEGRVVASALYDYYSNGCSIRVLNPQTYDQKVHLLLATLQEYFGTMVGTNVYLTPPGSQGFAPHYDDIEAFPFMEVTVNAGDLLYFPRGTIHEGKTDPDSHSLHITVSVYQHTSYSDLLEHVLPEALKKAASDDVEFREGLPLNYLKHLGWVNKADQSNERSAVINKVNKLMQTLINYVDVDQAADKLGRKFMYDSMPPILSKREVMHTSKYDGDYMKDGKILNRVEIGMDTEIRLLRYHCLRLVLEDTPKIYYNTDNAKVYHGEEEQFLIIDNELIPGIEKLQNSYPEFVDVESLPIEDDISKAQLVSDLWERGLLVTNGPLPSFRMTEVRMMAVKL</sequence>
<evidence type="ECO:0000256" key="7">
    <source>
        <dbReference type="ARBA" id="ARBA00023002"/>
    </source>
</evidence>
<feature type="compositionally biased region" description="Basic residues" evidence="15">
    <location>
        <begin position="68"/>
        <end position="85"/>
    </location>
</feature>
<evidence type="ECO:0000256" key="10">
    <source>
        <dbReference type="ARBA" id="ARBA00023163"/>
    </source>
</evidence>
<evidence type="ECO:0000256" key="13">
    <source>
        <dbReference type="ARBA" id="ARBA00047915"/>
    </source>
</evidence>
<dbReference type="Proteomes" id="UP001162156">
    <property type="component" value="Unassembled WGS sequence"/>
</dbReference>
<dbReference type="Gene3D" id="3.90.930.40">
    <property type="match status" value="1"/>
</dbReference>
<evidence type="ECO:0000256" key="14">
    <source>
        <dbReference type="RuleBase" id="RU366061"/>
    </source>
</evidence>
<evidence type="ECO:0000256" key="12">
    <source>
        <dbReference type="ARBA" id="ARBA00025670"/>
    </source>
</evidence>
<comment type="cofactor">
    <cofactor evidence="14">
        <name>Fe(2+)</name>
        <dbReference type="ChEBI" id="CHEBI:29033"/>
    </cofactor>
    <text evidence="14">Binds 1 Fe(2+) ion per subunit.</text>
</comment>
<dbReference type="InterPro" id="IPR003347">
    <property type="entry name" value="JmjC_dom"/>
</dbReference>